<name>A0ABW5RFI2_9MICO</name>
<dbReference type="InterPro" id="IPR048634">
    <property type="entry name" value="SecD_SecF_C"/>
</dbReference>
<dbReference type="NCBIfam" id="TIGR00916">
    <property type="entry name" value="2A0604s01"/>
    <property type="match status" value="1"/>
</dbReference>
<evidence type="ECO:0000313" key="13">
    <source>
        <dbReference type="Proteomes" id="UP001597453"/>
    </source>
</evidence>
<dbReference type="NCBIfam" id="TIGR00966">
    <property type="entry name" value="transloc_SecF"/>
    <property type="match status" value="1"/>
</dbReference>
<evidence type="ECO:0000256" key="3">
    <source>
        <dbReference type="ARBA" id="ARBA00022475"/>
    </source>
</evidence>
<dbReference type="Proteomes" id="UP001597453">
    <property type="component" value="Unassembled WGS sequence"/>
</dbReference>
<dbReference type="InterPro" id="IPR022645">
    <property type="entry name" value="SecD/SecF_bac"/>
</dbReference>
<keyword evidence="13" id="KW-1185">Reference proteome</keyword>
<evidence type="ECO:0000256" key="2">
    <source>
        <dbReference type="ARBA" id="ARBA00022448"/>
    </source>
</evidence>
<dbReference type="Gene3D" id="1.20.1640.10">
    <property type="entry name" value="Multidrug efflux transporter AcrB transmembrane domain"/>
    <property type="match status" value="1"/>
</dbReference>
<feature type="domain" description="Protein export membrane protein SecD/SecF C-terminal" evidence="11">
    <location>
        <begin position="116"/>
        <end position="304"/>
    </location>
</feature>
<keyword evidence="7 9" id="KW-0811">Translocation</keyword>
<keyword evidence="2 9" id="KW-0813">Transport</keyword>
<evidence type="ECO:0000313" key="12">
    <source>
        <dbReference type="EMBL" id="MFD2673831.1"/>
    </source>
</evidence>
<feature type="transmembrane region" description="Helical" evidence="9">
    <location>
        <begin position="168"/>
        <end position="186"/>
    </location>
</feature>
<keyword evidence="6 9" id="KW-1133">Transmembrane helix</keyword>
<sequence>MKSFQQLGNELYTGETSFKFVQRRKLWFLIAAIALVIAVAAPFIRGGFNLGIEFTGGSEFHISQPNSTDQKLASDAVAEFSETPARVQTLGDGAVRVQTDPLSETDNTELRSALASAYGTDVEHVNVSTIGPSWGADITRQMVIGLGVFLGLAALLMAFYFRTWKMALAAIVALAHDMIVTAGVYGLTGIEVTPATVIGFLTILGYSLYDTVVVFDKIRENTDTHGEHSPRTFGELINLAINQTLVRSINTSVVAILPVAAILFIGAFVMGAGTLRDISLALFIGIFIGALSTIFLAGPAYAALRINEKALREHDDRILKERGDAEAPVGDVPTIPDKDEDADETDSAPVDDGARV</sequence>
<accession>A0ABW5RFI2</accession>
<protein>
    <recommendedName>
        <fullName evidence="9">Protein-export membrane protein SecF</fullName>
    </recommendedName>
</protein>
<dbReference type="RefSeq" id="WP_066055211.1">
    <property type="nucleotide sequence ID" value="NZ_JBHUNF010000001.1"/>
</dbReference>
<evidence type="ECO:0000256" key="10">
    <source>
        <dbReference type="SAM" id="MobiDB-lite"/>
    </source>
</evidence>
<dbReference type="InterPro" id="IPR022813">
    <property type="entry name" value="SecD/SecF_arch_bac"/>
</dbReference>
<dbReference type="SUPFAM" id="SSF82866">
    <property type="entry name" value="Multidrug efflux transporter AcrB transmembrane domain"/>
    <property type="match status" value="1"/>
</dbReference>
<dbReference type="PANTHER" id="PTHR30081">
    <property type="entry name" value="PROTEIN-EXPORT MEMBRANE PROTEIN SEC"/>
    <property type="match status" value="1"/>
</dbReference>
<reference evidence="13" key="1">
    <citation type="journal article" date="2019" name="Int. J. Syst. Evol. Microbiol.">
        <title>The Global Catalogue of Microorganisms (GCM) 10K type strain sequencing project: providing services to taxonomists for standard genome sequencing and annotation.</title>
        <authorList>
            <consortium name="The Broad Institute Genomics Platform"/>
            <consortium name="The Broad Institute Genome Sequencing Center for Infectious Disease"/>
            <person name="Wu L."/>
            <person name="Ma J."/>
        </authorList>
    </citation>
    <scope>NUCLEOTIDE SEQUENCE [LARGE SCALE GENOMIC DNA]</scope>
    <source>
        <strain evidence="13">TISTR 1511</strain>
    </source>
</reference>
<dbReference type="InterPro" id="IPR005665">
    <property type="entry name" value="SecF_bac"/>
</dbReference>
<feature type="transmembrane region" description="Helical" evidence="9">
    <location>
        <begin position="253"/>
        <end position="272"/>
    </location>
</feature>
<evidence type="ECO:0000256" key="1">
    <source>
        <dbReference type="ARBA" id="ARBA00004651"/>
    </source>
</evidence>
<keyword evidence="4 9" id="KW-0812">Transmembrane</keyword>
<feature type="transmembrane region" description="Helical" evidence="9">
    <location>
        <begin position="142"/>
        <end position="161"/>
    </location>
</feature>
<evidence type="ECO:0000256" key="9">
    <source>
        <dbReference type="HAMAP-Rule" id="MF_01464"/>
    </source>
</evidence>
<feature type="transmembrane region" description="Helical" evidence="9">
    <location>
        <begin position="26"/>
        <end position="44"/>
    </location>
</feature>
<keyword evidence="3 9" id="KW-1003">Cell membrane</keyword>
<feature type="transmembrane region" description="Helical" evidence="9">
    <location>
        <begin position="192"/>
        <end position="209"/>
    </location>
</feature>
<evidence type="ECO:0000259" key="11">
    <source>
        <dbReference type="Pfam" id="PF02355"/>
    </source>
</evidence>
<comment type="caution">
    <text evidence="12">The sequence shown here is derived from an EMBL/GenBank/DDBJ whole genome shotgun (WGS) entry which is preliminary data.</text>
</comment>
<dbReference type="PANTHER" id="PTHR30081:SF8">
    <property type="entry name" value="PROTEIN TRANSLOCASE SUBUNIT SECF"/>
    <property type="match status" value="1"/>
</dbReference>
<dbReference type="InterPro" id="IPR055344">
    <property type="entry name" value="SecD_SecF_C_bact"/>
</dbReference>
<comment type="subcellular location">
    <subcellularLocation>
        <location evidence="1 9">Cell membrane</location>
        <topology evidence="1 9">Multi-pass membrane protein</topology>
    </subcellularLocation>
</comment>
<proteinExistence type="inferred from homology"/>
<evidence type="ECO:0000256" key="5">
    <source>
        <dbReference type="ARBA" id="ARBA00022927"/>
    </source>
</evidence>
<keyword evidence="8 9" id="KW-0472">Membrane</keyword>
<evidence type="ECO:0000256" key="7">
    <source>
        <dbReference type="ARBA" id="ARBA00023010"/>
    </source>
</evidence>
<dbReference type="EMBL" id="JBHUNF010000001">
    <property type="protein sequence ID" value="MFD2673831.1"/>
    <property type="molecule type" value="Genomic_DNA"/>
</dbReference>
<feature type="region of interest" description="Disordered" evidence="10">
    <location>
        <begin position="317"/>
        <end position="356"/>
    </location>
</feature>
<organism evidence="12 13">
    <name type="scientific">Gulosibacter bifidus</name>
    <dbReference type="NCBI Taxonomy" id="272239"/>
    <lineage>
        <taxon>Bacteria</taxon>
        <taxon>Bacillati</taxon>
        <taxon>Actinomycetota</taxon>
        <taxon>Actinomycetes</taxon>
        <taxon>Micrococcales</taxon>
        <taxon>Microbacteriaceae</taxon>
        <taxon>Gulosibacter</taxon>
    </lineage>
</organism>
<comment type="subunit">
    <text evidence="9">Forms a complex with SecD. Part of the essential Sec protein translocation apparatus which comprises SecA, SecYEG and auxiliary proteins SecDF. Other proteins may also be involved.</text>
</comment>
<dbReference type="PRINTS" id="PR01755">
    <property type="entry name" value="SECFTRNLCASE"/>
</dbReference>
<keyword evidence="5 9" id="KW-0653">Protein transport</keyword>
<dbReference type="Pfam" id="PF02355">
    <property type="entry name" value="SecD_SecF_C"/>
    <property type="match status" value="1"/>
</dbReference>
<feature type="transmembrane region" description="Helical" evidence="9">
    <location>
        <begin position="278"/>
        <end position="304"/>
    </location>
</feature>
<comment type="similarity">
    <text evidence="9">Belongs to the SecD/SecF family. SecF subfamily.</text>
</comment>
<dbReference type="HAMAP" id="MF_01464_B">
    <property type="entry name" value="SecF_B"/>
    <property type="match status" value="1"/>
</dbReference>
<comment type="function">
    <text evidence="9">Part of the Sec protein translocase complex. Interacts with the SecYEG preprotein conducting channel. SecDF uses the proton motive force (PMF) to complete protein translocation after the ATP-dependent function of SecA.</text>
</comment>
<evidence type="ECO:0000256" key="6">
    <source>
        <dbReference type="ARBA" id="ARBA00022989"/>
    </source>
</evidence>
<evidence type="ECO:0000256" key="4">
    <source>
        <dbReference type="ARBA" id="ARBA00022692"/>
    </source>
</evidence>
<gene>
    <name evidence="9 12" type="primary">secF</name>
    <name evidence="12" type="ORF">ACFSUQ_00720</name>
</gene>
<evidence type="ECO:0000256" key="8">
    <source>
        <dbReference type="ARBA" id="ARBA00023136"/>
    </source>
</evidence>